<dbReference type="GO" id="GO:0080120">
    <property type="term" value="P:CAAX-box protein maturation"/>
    <property type="evidence" value="ECO:0007669"/>
    <property type="project" value="UniProtKB-ARBA"/>
</dbReference>
<proteinExistence type="predicted"/>
<dbReference type="OrthoDB" id="9782250at2"/>
<feature type="transmembrane region" description="Helical" evidence="2">
    <location>
        <begin position="303"/>
        <end position="328"/>
    </location>
</feature>
<dbReference type="PANTHER" id="PTHR43592">
    <property type="entry name" value="CAAX AMINO TERMINAL PROTEASE"/>
    <property type="match status" value="1"/>
</dbReference>
<dbReference type="AlphaFoldDB" id="A0A1U7HZK4"/>
<sequence>MTIKRIILSLLTVVAILFAGASLWESWQQPQIQSRLELYQANLLLHAQEWQPQGDNGASLSNARSALLGEQPLNSAFEQYQEARTSAQINLDKANNQLKQLQSEPVTTPATPKSQSEIAPITDTSRLRQQQQIQRSRAQLQQLIAELDLRLGLLQVQQEQTDAAIQTWTKFQQQVNNQQQAVLADTAAVLIGLWSDPPRIFPDAEQLIQNNLDGWFRYRALSQLYQLQQRQDALTQLQATEQQVAQQAVIKLAFIGSLPAFGGIVGVGLLLILGAQRLVKGKEALLAQNEDARWSTPWTGETVWQVFILGFFLMGQIVVPLGLALLQIRPPAGSGVRVQAFYILTTYLTVALGGLAVLYFSIKPFFPLPKDWFRFNLQGNWFLWGLGGYCAALPLVVIVSLINQQIWQGQGGSNPLLSLALQAQDQVALAIFFFTAAIAAPIFEELLFRGFLLPSLTRYVSVSGAILLSSLLFAVAHLSVAEILPLTVLGIVLGVVYTRSRNLLAPMLLHSLWNSGTLLSLFILGSGSV</sequence>
<reference evidence="4 5" key="1">
    <citation type="submission" date="2016-11" db="EMBL/GenBank/DDBJ databases">
        <title>Draft Genome Sequences of Nine Cyanobacterial Strains from Diverse Habitats.</title>
        <authorList>
            <person name="Zhu T."/>
            <person name="Hou S."/>
            <person name="Lu X."/>
            <person name="Hess W.R."/>
        </authorList>
    </citation>
    <scope>NUCLEOTIDE SEQUENCE [LARGE SCALE GENOMIC DNA]</scope>
    <source>
        <strain evidence="4 5">5.2 s.c.1</strain>
    </source>
</reference>
<name>A0A1U7HZK4_9CHRO</name>
<dbReference type="PANTHER" id="PTHR43592:SF15">
    <property type="entry name" value="CAAX AMINO TERMINAL PROTEASE FAMILY PROTEIN"/>
    <property type="match status" value="1"/>
</dbReference>
<dbReference type="Proteomes" id="UP000185984">
    <property type="component" value="Unassembled WGS sequence"/>
</dbReference>
<feature type="region of interest" description="Disordered" evidence="1">
    <location>
        <begin position="102"/>
        <end position="126"/>
    </location>
</feature>
<feature type="transmembrane region" description="Helical" evidence="2">
    <location>
        <begin position="507"/>
        <end position="527"/>
    </location>
</feature>
<organism evidence="4 5">
    <name type="scientific">Chroogloeocystis siderophila 5.2 s.c.1</name>
    <dbReference type="NCBI Taxonomy" id="247279"/>
    <lineage>
        <taxon>Bacteria</taxon>
        <taxon>Bacillati</taxon>
        <taxon>Cyanobacteriota</taxon>
        <taxon>Cyanophyceae</taxon>
        <taxon>Oscillatoriophycideae</taxon>
        <taxon>Chroococcales</taxon>
        <taxon>Chroococcaceae</taxon>
        <taxon>Chroogloeocystis</taxon>
    </lineage>
</organism>
<dbReference type="RefSeq" id="WP_073547584.1">
    <property type="nucleotide sequence ID" value="NZ_CAWMVK010000001.1"/>
</dbReference>
<evidence type="ECO:0000259" key="3">
    <source>
        <dbReference type="Pfam" id="PF02517"/>
    </source>
</evidence>
<dbReference type="GO" id="GO:0004175">
    <property type="term" value="F:endopeptidase activity"/>
    <property type="evidence" value="ECO:0007669"/>
    <property type="project" value="UniProtKB-ARBA"/>
</dbReference>
<dbReference type="InterPro" id="IPR003675">
    <property type="entry name" value="Rce1/LyrA-like_dom"/>
</dbReference>
<dbReference type="STRING" id="247279.NIES1031_00315"/>
<protein>
    <submittedName>
        <fullName evidence="4">Abortive phage infection protein</fullName>
    </submittedName>
</protein>
<gene>
    <name evidence="4" type="ORF">NIES1031_00315</name>
</gene>
<evidence type="ECO:0000313" key="4">
    <source>
        <dbReference type="EMBL" id="OKH29088.1"/>
    </source>
</evidence>
<feature type="transmembrane region" description="Helical" evidence="2">
    <location>
        <begin position="252"/>
        <end position="273"/>
    </location>
</feature>
<feature type="transmembrane region" description="Helical" evidence="2">
    <location>
        <begin position="427"/>
        <end position="447"/>
    </location>
</feature>
<keyword evidence="2" id="KW-0812">Transmembrane</keyword>
<accession>A0A1U7HZK4</accession>
<evidence type="ECO:0000313" key="5">
    <source>
        <dbReference type="Proteomes" id="UP000185984"/>
    </source>
</evidence>
<evidence type="ECO:0000256" key="2">
    <source>
        <dbReference type="SAM" id="Phobius"/>
    </source>
</evidence>
<dbReference type="EMBL" id="MRCC01000001">
    <property type="protein sequence ID" value="OKH29088.1"/>
    <property type="molecule type" value="Genomic_DNA"/>
</dbReference>
<dbReference type="Pfam" id="PF02517">
    <property type="entry name" value="Rce1-like"/>
    <property type="match status" value="1"/>
</dbReference>
<keyword evidence="2" id="KW-1133">Transmembrane helix</keyword>
<feature type="domain" description="CAAX prenyl protease 2/Lysostaphin resistance protein A-like" evidence="3">
    <location>
        <begin position="429"/>
        <end position="515"/>
    </location>
</feature>
<evidence type="ECO:0000256" key="1">
    <source>
        <dbReference type="SAM" id="MobiDB-lite"/>
    </source>
</evidence>
<keyword evidence="5" id="KW-1185">Reference proteome</keyword>
<feature type="transmembrane region" description="Helical" evidence="2">
    <location>
        <begin position="483"/>
        <end position="500"/>
    </location>
</feature>
<comment type="caution">
    <text evidence="4">The sequence shown here is derived from an EMBL/GenBank/DDBJ whole genome shotgun (WGS) entry which is preliminary data.</text>
</comment>
<feature type="compositionally biased region" description="Polar residues" evidence="1">
    <location>
        <begin position="102"/>
        <end position="117"/>
    </location>
</feature>
<feature type="transmembrane region" description="Helical" evidence="2">
    <location>
        <begin position="340"/>
        <end position="360"/>
    </location>
</feature>
<keyword evidence="2" id="KW-0472">Membrane</keyword>
<feature type="transmembrane region" description="Helical" evidence="2">
    <location>
        <begin position="381"/>
        <end position="407"/>
    </location>
</feature>